<protein>
    <submittedName>
        <fullName evidence="2">Uncharacterized protein</fullName>
    </submittedName>
</protein>
<dbReference type="EMBL" id="JBHFEH010000100">
    <property type="protein sequence ID" value="KAL2047474.1"/>
    <property type="molecule type" value="Genomic_DNA"/>
</dbReference>
<evidence type="ECO:0000313" key="3">
    <source>
        <dbReference type="Proteomes" id="UP001590951"/>
    </source>
</evidence>
<evidence type="ECO:0000256" key="1">
    <source>
        <dbReference type="SAM" id="MobiDB-lite"/>
    </source>
</evidence>
<proteinExistence type="predicted"/>
<dbReference type="Proteomes" id="UP001590951">
    <property type="component" value="Unassembled WGS sequence"/>
</dbReference>
<evidence type="ECO:0000313" key="2">
    <source>
        <dbReference type="EMBL" id="KAL2047474.1"/>
    </source>
</evidence>
<feature type="region of interest" description="Disordered" evidence="1">
    <location>
        <begin position="1"/>
        <end position="25"/>
    </location>
</feature>
<reference evidence="2 3" key="1">
    <citation type="submission" date="2024-09" db="EMBL/GenBank/DDBJ databases">
        <title>Rethinking Asexuality: The Enigmatic Case of Functional Sexual Genes in Lepraria (Stereocaulaceae).</title>
        <authorList>
            <person name="Doellman M."/>
            <person name="Sun Y."/>
            <person name="Barcenas-Pena A."/>
            <person name="Lumbsch H.T."/>
            <person name="Grewe F."/>
        </authorList>
    </citation>
    <scope>NUCLEOTIDE SEQUENCE [LARGE SCALE GENOMIC DNA]</scope>
    <source>
        <strain evidence="2 3">Grewe 0041</strain>
    </source>
</reference>
<comment type="caution">
    <text evidence="2">The sequence shown here is derived from an EMBL/GenBank/DDBJ whole genome shotgun (WGS) entry which is preliminary data.</text>
</comment>
<accession>A0ABR4AP01</accession>
<keyword evidence="3" id="KW-1185">Reference proteome</keyword>
<name>A0ABR4AP01_9LECA</name>
<gene>
    <name evidence="2" type="ORF">ABVK25_011501</name>
</gene>
<sequence>MGRKRKRIADVQPHIPGTEHPTPTKAKMQGVIEFLEAKSLLKKNTNTPIPTELPTKHDIYEYFNVPDRSASRILGAENPTEQAAESSRRGYYQGTEEKRGLKGKISWRELKRMEEIVNDGNIRHRALL</sequence>
<organism evidence="2 3">
    <name type="scientific">Lepraria finkii</name>
    <dbReference type="NCBI Taxonomy" id="1340010"/>
    <lineage>
        <taxon>Eukaryota</taxon>
        <taxon>Fungi</taxon>
        <taxon>Dikarya</taxon>
        <taxon>Ascomycota</taxon>
        <taxon>Pezizomycotina</taxon>
        <taxon>Lecanoromycetes</taxon>
        <taxon>OSLEUM clade</taxon>
        <taxon>Lecanoromycetidae</taxon>
        <taxon>Lecanorales</taxon>
        <taxon>Lecanorineae</taxon>
        <taxon>Stereocaulaceae</taxon>
        <taxon>Lepraria</taxon>
    </lineage>
</organism>